<keyword evidence="2" id="KW-1185">Reference proteome</keyword>
<dbReference type="OrthoDB" id="2442646at2759"/>
<dbReference type="Proteomes" id="UP000789570">
    <property type="component" value="Unassembled WGS sequence"/>
</dbReference>
<reference evidence="1" key="1">
    <citation type="submission" date="2021-06" db="EMBL/GenBank/DDBJ databases">
        <authorList>
            <person name="Kallberg Y."/>
            <person name="Tangrot J."/>
            <person name="Rosling A."/>
        </authorList>
    </citation>
    <scope>NUCLEOTIDE SEQUENCE</scope>
    <source>
        <strain evidence="1">UK204</strain>
    </source>
</reference>
<sequence length="109" mass="12464">MEGDAYPATRTRACATQEKPYGRIEETEIKKAKIVVVKEKDETWKLIYQLIKQQKGLQHYICNAYINLEKIPLIIIDSGSAGCIITLELLKVLEIKITQATMVKIREDL</sequence>
<protein>
    <submittedName>
        <fullName evidence="1">12527_t:CDS:1</fullName>
    </submittedName>
</protein>
<proteinExistence type="predicted"/>
<evidence type="ECO:0000313" key="2">
    <source>
        <dbReference type="Proteomes" id="UP000789570"/>
    </source>
</evidence>
<evidence type="ECO:0000313" key="1">
    <source>
        <dbReference type="EMBL" id="CAG8634541.1"/>
    </source>
</evidence>
<dbReference type="EMBL" id="CAJVPQ010003671">
    <property type="protein sequence ID" value="CAG8634541.1"/>
    <property type="molecule type" value="Genomic_DNA"/>
</dbReference>
<organism evidence="1 2">
    <name type="scientific">Funneliformis caledonium</name>
    <dbReference type="NCBI Taxonomy" id="1117310"/>
    <lineage>
        <taxon>Eukaryota</taxon>
        <taxon>Fungi</taxon>
        <taxon>Fungi incertae sedis</taxon>
        <taxon>Mucoromycota</taxon>
        <taxon>Glomeromycotina</taxon>
        <taxon>Glomeromycetes</taxon>
        <taxon>Glomerales</taxon>
        <taxon>Glomeraceae</taxon>
        <taxon>Funneliformis</taxon>
    </lineage>
</organism>
<accession>A0A9N9DAY7</accession>
<name>A0A9N9DAY7_9GLOM</name>
<comment type="caution">
    <text evidence="1">The sequence shown here is derived from an EMBL/GenBank/DDBJ whole genome shotgun (WGS) entry which is preliminary data.</text>
</comment>
<gene>
    <name evidence="1" type="ORF">FCALED_LOCUS10247</name>
</gene>
<dbReference type="AlphaFoldDB" id="A0A9N9DAY7"/>